<reference evidence="1 2" key="1">
    <citation type="submission" date="2020-10" db="EMBL/GenBank/DDBJ databases">
        <title>Plant Genome Project.</title>
        <authorList>
            <person name="Zhang R.-G."/>
        </authorList>
    </citation>
    <scope>NUCLEOTIDE SEQUENCE [LARGE SCALE GENOMIC DNA]</scope>
    <source>
        <strain evidence="1">FAFU-HL-1</strain>
        <tissue evidence="1">Leaf</tissue>
    </source>
</reference>
<dbReference type="AlphaFoldDB" id="A0A835K8F8"/>
<evidence type="ECO:0000313" key="1">
    <source>
        <dbReference type="EMBL" id="KAF9681251.1"/>
    </source>
</evidence>
<protein>
    <submittedName>
        <fullName evidence="1">Uncharacterized protein</fullName>
    </submittedName>
</protein>
<dbReference type="Proteomes" id="UP000657918">
    <property type="component" value="Unassembled WGS sequence"/>
</dbReference>
<name>A0A835K8F8_9ROSI</name>
<dbReference type="EMBL" id="JADGMS010000006">
    <property type="protein sequence ID" value="KAF9681251.1"/>
    <property type="molecule type" value="Genomic_DNA"/>
</dbReference>
<organism evidence="1 2">
    <name type="scientific">Salix dunnii</name>
    <dbReference type="NCBI Taxonomy" id="1413687"/>
    <lineage>
        <taxon>Eukaryota</taxon>
        <taxon>Viridiplantae</taxon>
        <taxon>Streptophyta</taxon>
        <taxon>Embryophyta</taxon>
        <taxon>Tracheophyta</taxon>
        <taxon>Spermatophyta</taxon>
        <taxon>Magnoliopsida</taxon>
        <taxon>eudicotyledons</taxon>
        <taxon>Gunneridae</taxon>
        <taxon>Pentapetalae</taxon>
        <taxon>rosids</taxon>
        <taxon>fabids</taxon>
        <taxon>Malpighiales</taxon>
        <taxon>Salicaceae</taxon>
        <taxon>Saliceae</taxon>
        <taxon>Salix</taxon>
    </lineage>
</organism>
<evidence type="ECO:0000313" key="2">
    <source>
        <dbReference type="Proteomes" id="UP000657918"/>
    </source>
</evidence>
<gene>
    <name evidence="1" type="ORF">SADUNF_Sadunf06G0206300</name>
</gene>
<accession>A0A835K8F8</accession>
<proteinExistence type="predicted"/>
<keyword evidence="2" id="KW-1185">Reference proteome</keyword>
<comment type="caution">
    <text evidence="1">The sequence shown here is derived from an EMBL/GenBank/DDBJ whole genome shotgun (WGS) entry which is preliminary data.</text>
</comment>
<sequence length="131" mass="15004">MVEKCQAHVCSPNELLLMYNYMHECISRGCFDFTTTSDYLHCAGLCMPWSYTTYMPKYSGVQLPRLFLFMSLHCSLVKESPACVLYSILDGKGLERGKGPVKFPEFCLFFLSDFIQRNASCGMKPAILFHR</sequence>